<sequence length="108" mass="12118">MYTFGGHMPLTKKQIKQLRALANTLSPMLYIGKNDITEAAIKQADETMQYHELMKCAVQDGSGLSAKEAAIKLAEKLKAEVVQVIGNRFVLFRVSPRENTNHIMLIKE</sequence>
<organism evidence="4 5">
    <name type="scientific">Gardnerella vaginalis</name>
    <dbReference type="NCBI Taxonomy" id="2702"/>
    <lineage>
        <taxon>Bacteria</taxon>
        <taxon>Bacillati</taxon>
        <taxon>Actinomycetota</taxon>
        <taxon>Actinomycetes</taxon>
        <taxon>Bifidobacteriales</taxon>
        <taxon>Bifidobacteriaceae</taxon>
        <taxon>Gardnerella</taxon>
    </lineage>
</organism>
<dbReference type="InterPro" id="IPR001890">
    <property type="entry name" value="RNA-binding_CRM"/>
</dbReference>
<dbReference type="EMBL" id="LSRC01000012">
    <property type="protein sequence ID" value="KXI18496.1"/>
    <property type="molecule type" value="Genomic_DNA"/>
</dbReference>
<dbReference type="Pfam" id="PF01985">
    <property type="entry name" value="CRS1_YhbY"/>
    <property type="match status" value="1"/>
</dbReference>
<evidence type="ECO:0000259" key="3">
    <source>
        <dbReference type="PROSITE" id="PS51295"/>
    </source>
</evidence>
<accession>A0A135ZA24</accession>
<evidence type="ECO:0000313" key="4">
    <source>
        <dbReference type="EMBL" id="KXI18496.1"/>
    </source>
</evidence>
<keyword evidence="1 2" id="KW-0694">RNA-binding</keyword>
<dbReference type="PANTHER" id="PTHR40065">
    <property type="entry name" value="RNA-BINDING PROTEIN YHBY"/>
    <property type="match status" value="1"/>
</dbReference>
<dbReference type="PANTHER" id="PTHR40065:SF3">
    <property type="entry name" value="RNA-BINDING PROTEIN YHBY"/>
    <property type="match status" value="1"/>
</dbReference>
<dbReference type="PROSITE" id="PS51295">
    <property type="entry name" value="CRM"/>
    <property type="match status" value="1"/>
</dbReference>
<dbReference type="InterPro" id="IPR051925">
    <property type="entry name" value="RNA-binding_domain"/>
</dbReference>
<dbReference type="InterPro" id="IPR035920">
    <property type="entry name" value="YhbY-like_sf"/>
</dbReference>
<dbReference type="Gene3D" id="3.30.110.60">
    <property type="entry name" value="YhbY-like"/>
    <property type="match status" value="1"/>
</dbReference>
<feature type="domain" description="CRM" evidence="3">
    <location>
        <begin position="8"/>
        <end position="104"/>
    </location>
</feature>
<dbReference type="SMART" id="SM01103">
    <property type="entry name" value="CRS1_YhbY"/>
    <property type="match status" value="1"/>
</dbReference>
<name>A0A135ZA24_GARVA</name>
<dbReference type="GO" id="GO:0003723">
    <property type="term" value="F:RNA binding"/>
    <property type="evidence" value="ECO:0007669"/>
    <property type="project" value="UniProtKB-UniRule"/>
</dbReference>
<proteinExistence type="predicted"/>
<reference evidence="4 5" key="1">
    <citation type="submission" date="2016-02" db="EMBL/GenBank/DDBJ databases">
        <authorList>
            <person name="Wen L."/>
            <person name="He K."/>
            <person name="Yang H."/>
        </authorList>
    </citation>
    <scope>NUCLEOTIDE SEQUENCE [LARGE SCALE GENOMIC DNA]</scope>
    <source>
        <strain evidence="4 5">CMW7778B</strain>
    </source>
</reference>
<evidence type="ECO:0000313" key="5">
    <source>
        <dbReference type="Proteomes" id="UP000070505"/>
    </source>
</evidence>
<dbReference type="PATRIC" id="fig|2702.101.peg.261"/>
<protein>
    <submittedName>
        <fullName evidence="4">RNA-binding protein, YhbY family</fullName>
    </submittedName>
</protein>
<gene>
    <name evidence="4" type="ORF">HMPREF3230_00267</name>
</gene>
<dbReference type="AlphaFoldDB" id="A0A135ZA24"/>
<evidence type="ECO:0000256" key="1">
    <source>
        <dbReference type="ARBA" id="ARBA00022884"/>
    </source>
</evidence>
<dbReference type="Proteomes" id="UP000070505">
    <property type="component" value="Unassembled WGS sequence"/>
</dbReference>
<evidence type="ECO:0000256" key="2">
    <source>
        <dbReference type="PROSITE-ProRule" id="PRU00626"/>
    </source>
</evidence>
<comment type="caution">
    <text evidence="4">The sequence shown here is derived from an EMBL/GenBank/DDBJ whole genome shotgun (WGS) entry which is preliminary data.</text>
</comment>
<dbReference type="SUPFAM" id="SSF75471">
    <property type="entry name" value="YhbY-like"/>
    <property type="match status" value="1"/>
</dbReference>